<evidence type="ECO:0000313" key="1">
    <source>
        <dbReference type="EnsemblPlants" id="AVESA.00010b.r2.3DG0567160.1.CDS"/>
    </source>
</evidence>
<reference evidence="1" key="1">
    <citation type="submission" date="2021-05" db="EMBL/GenBank/DDBJ databases">
        <authorList>
            <person name="Scholz U."/>
            <person name="Mascher M."/>
            <person name="Fiebig A."/>
        </authorList>
    </citation>
    <scope>NUCLEOTIDE SEQUENCE [LARGE SCALE GENOMIC DNA]</scope>
</reference>
<dbReference type="Proteomes" id="UP001732700">
    <property type="component" value="Chromosome 3D"/>
</dbReference>
<name>A0ACD5W6T1_AVESA</name>
<sequence>MGKEEEAGGGVGAIKAEAASPSSAAAGPVRDIRRYKCEFCDVVRSKKRLIRDHVLEHHKDEVDGLDEYTEGGGLPQRVSSHDCEECGARFKKPAHLKQHMQSHSPEAI</sequence>
<proteinExistence type="predicted"/>
<keyword evidence="2" id="KW-1185">Reference proteome</keyword>
<reference evidence="1" key="2">
    <citation type="submission" date="2025-09" db="UniProtKB">
        <authorList>
            <consortium name="EnsemblPlants"/>
        </authorList>
    </citation>
    <scope>IDENTIFICATION</scope>
</reference>
<protein>
    <submittedName>
        <fullName evidence="1">Uncharacterized protein</fullName>
    </submittedName>
</protein>
<organism evidence="1 2">
    <name type="scientific">Avena sativa</name>
    <name type="common">Oat</name>
    <dbReference type="NCBI Taxonomy" id="4498"/>
    <lineage>
        <taxon>Eukaryota</taxon>
        <taxon>Viridiplantae</taxon>
        <taxon>Streptophyta</taxon>
        <taxon>Embryophyta</taxon>
        <taxon>Tracheophyta</taxon>
        <taxon>Spermatophyta</taxon>
        <taxon>Magnoliopsida</taxon>
        <taxon>Liliopsida</taxon>
        <taxon>Poales</taxon>
        <taxon>Poaceae</taxon>
        <taxon>BOP clade</taxon>
        <taxon>Pooideae</taxon>
        <taxon>Poodae</taxon>
        <taxon>Poeae</taxon>
        <taxon>Poeae Chloroplast Group 1 (Aveneae type)</taxon>
        <taxon>Aveninae</taxon>
        <taxon>Avena</taxon>
    </lineage>
</organism>
<dbReference type="EnsemblPlants" id="AVESA.00010b.r2.3DG0567160.1">
    <property type="protein sequence ID" value="AVESA.00010b.r2.3DG0567160.1.CDS"/>
    <property type="gene ID" value="AVESA.00010b.r2.3DG0567160"/>
</dbReference>
<evidence type="ECO:0000313" key="2">
    <source>
        <dbReference type="Proteomes" id="UP001732700"/>
    </source>
</evidence>
<accession>A0ACD5W6T1</accession>